<dbReference type="Gene3D" id="1.20.930.20">
    <property type="entry name" value="Adaptor protein Cbl, N-terminal domain"/>
    <property type="match status" value="1"/>
</dbReference>
<accession>A0AAD7EJN1</accession>
<protein>
    <recommendedName>
        <fullName evidence="1">Novel STAND NTPase 1 domain-containing protein</fullName>
    </recommendedName>
</protein>
<dbReference type="PANTHER" id="PTHR47691:SF3">
    <property type="entry name" value="HTH-TYPE TRANSCRIPTIONAL REGULATOR RV0890C-RELATED"/>
    <property type="match status" value="1"/>
</dbReference>
<dbReference type="InterPro" id="IPR059179">
    <property type="entry name" value="MLKL-like_MCAfunc"/>
</dbReference>
<gene>
    <name evidence="2" type="ORF">DFH08DRAFT_940016</name>
</gene>
<dbReference type="GO" id="GO:0007166">
    <property type="term" value="P:cell surface receptor signaling pathway"/>
    <property type="evidence" value="ECO:0007669"/>
    <property type="project" value="InterPro"/>
</dbReference>
<dbReference type="SUPFAM" id="SSF52540">
    <property type="entry name" value="P-loop containing nucleoside triphosphate hydrolases"/>
    <property type="match status" value="1"/>
</dbReference>
<feature type="domain" description="Novel STAND NTPase 1" evidence="1">
    <location>
        <begin position="204"/>
        <end position="343"/>
    </location>
</feature>
<dbReference type="EMBL" id="JARIHO010000035">
    <property type="protein sequence ID" value="KAJ7331298.1"/>
    <property type="molecule type" value="Genomic_DNA"/>
</dbReference>
<evidence type="ECO:0000313" key="2">
    <source>
        <dbReference type="EMBL" id="KAJ7331298.1"/>
    </source>
</evidence>
<dbReference type="Pfam" id="PF20703">
    <property type="entry name" value="nSTAND1"/>
    <property type="match status" value="1"/>
</dbReference>
<proteinExistence type="predicted"/>
<keyword evidence="3" id="KW-1185">Reference proteome</keyword>
<name>A0AAD7EJN1_9AGAR</name>
<dbReference type="CDD" id="cd21037">
    <property type="entry name" value="MLKL_NTD"/>
    <property type="match status" value="1"/>
</dbReference>
<dbReference type="SUPFAM" id="SSF48452">
    <property type="entry name" value="TPR-like"/>
    <property type="match status" value="3"/>
</dbReference>
<dbReference type="Gene3D" id="3.40.50.300">
    <property type="entry name" value="P-loop containing nucleotide triphosphate hydrolases"/>
    <property type="match status" value="1"/>
</dbReference>
<dbReference type="Gene3D" id="1.25.40.10">
    <property type="entry name" value="Tetratricopeptide repeat domain"/>
    <property type="match status" value="2"/>
</dbReference>
<sequence>MPRHPTATEIRLDNIVACLTPALTLLNELNDTFGPPFIQLISSTVNTLINVLKNVKQNKNDCAQLVENIHEVLYAIINLHLKSEIIGSLPPGMLDNIGRFTETLHKIYVFVEAQQHGKKIKHLFCANGEMQKLLKNCHVGLNHAMEVFGITARPAILNNISEMKNTAKFMHKELLELIQNLSDASTTSSEVSSVYLGTNDSKNRPKIFHGRQSELDNIMKMLDQPAPKIAILGGGGMGKTSLAKAVLHHPDTSAKFEHKFFVSADSANSTIELAALIGLHVGLDPGPDLTKPVVQYLSQKPSCLLVLDNLETVWEPLQSRDRIEEFLSLLTEVQHLALMITMRGAERPAKVQWTQPFLLPLQALSDDAAQQTFIDITDNIYAIDEISQILQLTDNMPLAVDLIAHLSGYEGLSNVLTRWETEKTALLSMGHDRKSNLDISISLSLSSPRITPASKKLLGLLSILPDGLSDAELVQSNLLIPKILSCKTALLATSLAYLDSNKRLRSFMPVREHIQQFLPPAQSLIQCLRKHFDALLELYQKYNGKQLQPVVNQITLNLRNLHEVLQQGLNHSAPDLSDTIHCTLSLNSFYRVTGRGSTVLMDQIYPILLVHGDHKLQIHFITEVMKSWEYHFALDLKQLLNQAIAHFEHVDDPLLKAKFYHAAGAYLITSGMHLSQGMQFYQQALESFKLCQDSNVLCNLLIDIAQLKYRAGGYSTALANAIEVQRLSRSLGNSYQEVRGLWIGAMSSRCLGDFPQSMIQLQRGREILISCGMSGGQLDQSVTISQAENHFLQSEYAQARSIYSQILETTHSDNKAVSYAILLLNIAQIDINIEDNPQLVHENLNKAKDSFSHFQFSGGIVYCNMIQADMELREGKFELAKAKFQECLNLAWGVYNEVISFCLDRLADIKAWGAIGWCYKWPVIYLGYSYKSKDKLALHKALLCLGDVFVTKNDKDTAANLYTVALEGFTHMNVHLGCAQCMIRLGDLAKQQGHTSEAIVFWKAARPLFVQSLQAKDVVQIDGRLLTVENIHQKALLDVPVQLLDEES</sequence>
<dbReference type="AlphaFoldDB" id="A0AAD7EJN1"/>
<dbReference type="PANTHER" id="PTHR47691">
    <property type="entry name" value="REGULATOR-RELATED"/>
    <property type="match status" value="1"/>
</dbReference>
<comment type="caution">
    <text evidence="2">The sequence shown here is derived from an EMBL/GenBank/DDBJ whole genome shotgun (WGS) entry which is preliminary data.</text>
</comment>
<dbReference type="InterPro" id="IPR027417">
    <property type="entry name" value="P-loop_NTPase"/>
</dbReference>
<reference evidence="2" key="1">
    <citation type="submission" date="2023-03" db="EMBL/GenBank/DDBJ databases">
        <title>Massive genome expansion in bonnet fungi (Mycena s.s.) driven by repeated elements and novel gene families across ecological guilds.</title>
        <authorList>
            <consortium name="Lawrence Berkeley National Laboratory"/>
            <person name="Harder C.B."/>
            <person name="Miyauchi S."/>
            <person name="Viragh M."/>
            <person name="Kuo A."/>
            <person name="Thoen E."/>
            <person name="Andreopoulos B."/>
            <person name="Lu D."/>
            <person name="Skrede I."/>
            <person name="Drula E."/>
            <person name="Henrissat B."/>
            <person name="Morin E."/>
            <person name="Kohler A."/>
            <person name="Barry K."/>
            <person name="LaButti K."/>
            <person name="Morin E."/>
            <person name="Salamov A."/>
            <person name="Lipzen A."/>
            <person name="Mereny Z."/>
            <person name="Hegedus B."/>
            <person name="Baldrian P."/>
            <person name="Stursova M."/>
            <person name="Weitz H."/>
            <person name="Taylor A."/>
            <person name="Grigoriev I.V."/>
            <person name="Nagy L.G."/>
            <person name="Martin F."/>
            <person name="Kauserud H."/>
        </authorList>
    </citation>
    <scope>NUCLEOTIDE SEQUENCE</scope>
    <source>
        <strain evidence="2">CBHHK002</strain>
    </source>
</reference>
<evidence type="ECO:0000313" key="3">
    <source>
        <dbReference type="Proteomes" id="UP001218218"/>
    </source>
</evidence>
<dbReference type="InterPro" id="IPR036537">
    <property type="entry name" value="Adaptor_Cbl_N_dom_sf"/>
</dbReference>
<evidence type="ECO:0000259" key="1">
    <source>
        <dbReference type="Pfam" id="PF20703"/>
    </source>
</evidence>
<dbReference type="Proteomes" id="UP001218218">
    <property type="component" value="Unassembled WGS sequence"/>
</dbReference>
<organism evidence="2 3">
    <name type="scientific">Mycena albidolilacea</name>
    <dbReference type="NCBI Taxonomy" id="1033008"/>
    <lineage>
        <taxon>Eukaryota</taxon>
        <taxon>Fungi</taxon>
        <taxon>Dikarya</taxon>
        <taxon>Basidiomycota</taxon>
        <taxon>Agaricomycotina</taxon>
        <taxon>Agaricomycetes</taxon>
        <taxon>Agaricomycetidae</taxon>
        <taxon>Agaricales</taxon>
        <taxon>Marasmiineae</taxon>
        <taxon>Mycenaceae</taxon>
        <taxon>Mycena</taxon>
    </lineage>
</organism>
<dbReference type="InterPro" id="IPR011990">
    <property type="entry name" value="TPR-like_helical_dom_sf"/>
</dbReference>
<dbReference type="InterPro" id="IPR049052">
    <property type="entry name" value="nSTAND1"/>
</dbReference>